<dbReference type="Proteomes" id="UP000198767">
    <property type="component" value="Unassembled WGS sequence"/>
</dbReference>
<evidence type="ECO:0000313" key="2">
    <source>
        <dbReference type="EMBL" id="SCZ70978.1"/>
    </source>
</evidence>
<feature type="transmembrane region" description="Helical" evidence="1">
    <location>
        <begin position="58"/>
        <end position="82"/>
    </location>
</feature>
<feature type="transmembrane region" description="Helical" evidence="1">
    <location>
        <begin position="180"/>
        <end position="198"/>
    </location>
</feature>
<evidence type="ECO:0008006" key="4">
    <source>
        <dbReference type="Google" id="ProtNLM"/>
    </source>
</evidence>
<feature type="transmembrane region" description="Helical" evidence="1">
    <location>
        <begin position="149"/>
        <end position="168"/>
    </location>
</feature>
<feature type="transmembrane region" description="Helical" evidence="1">
    <location>
        <begin position="103"/>
        <end position="119"/>
    </location>
</feature>
<dbReference type="RefSeq" id="WP_211477632.1">
    <property type="nucleotide sequence ID" value="NZ_FMWG01000011.1"/>
</dbReference>
<dbReference type="STRING" id="1156985.SAMN04488118_11168"/>
<evidence type="ECO:0000256" key="1">
    <source>
        <dbReference type="SAM" id="Phobius"/>
    </source>
</evidence>
<keyword evidence="1" id="KW-0472">Membrane</keyword>
<accession>A0A1G5RAV0</accession>
<evidence type="ECO:0000313" key="3">
    <source>
        <dbReference type="Proteomes" id="UP000198767"/>
    </source>
</evidence>
<protein>
    <recommendedName>
        <fullName evidence="4">Tripartite tricarboxylate transporter TctB family protein</fullName>
    </recommendedName>
</protein>
<feature type="transmembrane region" description="Helical" evidence="1">
    <location>
        <begin position="205"/>
        <end position="225"/>
    </location>
</feature>
<proteinExistence type="predicted"/>
<keyword evidence="1" id="KW-0812">Transmembrane</keyword>
<keyword evidence="1" id="KW-1133">Transmembrane helix</keyword>
<gene>
    <name evidence="2" type="ORF">SAMN04488118_11168</name>
</gene>
<feature type="transmembrane region" description="Helical" evidence="1">
    <location>
        <begin position="125"/>
        <end position="142"/>
    </location>
</feature>
<organism evidence="2 3">
    <name type="scientific">Epibacterium ulvae</name>
    <dbReference type="NCBI Taxonomy" id="1156985"/>
    <lineage>
        <taxon>Bacteria</taxon>
        <taxon>Pseudomonadati</taxon>
        <taxon>Pseudomonadota</taxon>
        <taxon>Alphaproteobacteria</taxon>
        <taxon>Rhodobacterales</taxon>
        <taxon>Roseobacteraceae</taxon>
        <taxon>Epibacterium</taxon>
    </lineage>
</organism>
<reference evidence="2 3" key="1">
    <citation type="submission" date="2016-10" db="EMBL/GenBank/DDBJ databases">
        <authorList>
            <person name="de Groot N.N."/>
        </authorList>
    </citation>
    <scope>NUCLEOTIDE SEQUENCE [LARGE SCALE GENOMIC DNA]</scope>
    <source>
        <strain evidence="2 3">U95</strain>
    </source>
</reference>
<sequence>MGEIQFDTEAEIDITRARDFWGALVLIALSVFFLIKTFEIPLWGENRAGVSGGDWYNSAAIVPLFIFGSMLALSIVLLITAIRAGGGARAFSQIGLGWDRAEALRFATIGAMLLAYIGGLVPRVDFILCSGLLITALIYGFYGGHMLRAVAAATVMVVAGLFAFLVFPAQENWAAKGDDWVTLALFAGLTILVLRASQETRALRFVPLIAVTAPVVLVCAMAFGFRQNVPARGGLLFAQIEYHYYVTLRPLWKD</sequence>
<dbReference type="EMBL" id="FMWG01000011">
    <property type="protein sequence ID" value="SCZ70978.1"/>
    <property type="molecule type" value="Genomic_DNA"/>
</dbReference>
<keyword evidence="3" id="KW-1185">Reference proteome</keyword>
<dbReference type="AlphaFoldDB" id="A0A1G5RAV0"/>
<feature type="transmembrane region" description="Helical" evidence="1">
    <location>
        <begin position="20"/>
        <end position="38"/>
    </location>
</feature>
<name>A0A1G5RAV0_9RHOB</name>